<dbReference type="EMBL" id="JAFHKP010000013">
    <property type="protein sequence ID" value="KAG5483460.1"/>
    <property type="molecule type" value="Genomic_DNA"/>
</dbReference>
<protein>
    <recommendedName>
        <fullName evidence="2">Ubiquitin-like domain-containing protein</fullName>
    </recommendedName>
</protein>
<feature type="region of interest" description="Disordered" evidence="1">
    <location>
        <begin position="386"/>
        <end position="423"/>
    </location>
</feature>
<feature type="region of interest" description="Disordered" evidence="1">
    <location>
        <begin position="786"/>
        <end position="837"/>
    </location>
</feature>
<feature type="region of interest" description="Disordered" evidence="1">
    <location>
        <begin position="705"/>
        <end position="751"/>
    </location>
</feature>
<feature type="domain" description="Ubiquitin-like" evidence="2">
    <location>
        <begin position="1"/>
        <end position="79"/>
    </location>
</feature>
<organism evidence="3 4">
    <name type="scientific">Leishmania enriettii</name>
    <dbReference type="NCBI Taxonomy" id="5663"/>
    <lineage>
        <taxon>Eukaryota</taxon>
        <taxon>Discoba</taxon>
        <taxon>Euglenozoa</taxon>
        <taxon>Kinetoplastea</taxon>
        <taxon>Metakinetoplastina</taxon>
        <taxon>Trypanosomatida</taxon>
        <taxon>Trypanosomatidae</taxon>
        <taxon>Leishmaniinae</taxon>
        <taxon>Leishmania</taxon>
    </lineage>
</organism>
<dbReference type="RefSeq" id="XP_067694677.1">
    <property type="nucleotide sequence ID" value="XM_067839418.1"/>
</dbReference>
<gene>
    <name evidence="3" type="ORF">CUR178_07781</name>
</gene>
<evidence type="ECO:0000256" key="1">
    <source>
        <dbReference type="SAM" id="MobiDB-lite"/>
    </source>
</evidence>
<dbReference type="PANTHER" id="PTHR10677:SF3">
    <property type="entry name" value="FI07626P-RELATED"/>
    <property type="match status" value="1"/>
</dbReference>
<evidence type="ECO:0000259" key="2">
    <source>
        <dbReference type="PROSITE" id="PS50053"/>
    </source>
</evidence>
<dbReference type="AlphaFoldDB" id="A0A836HV37"/>
<sequence length="837" mass="88873">MRIQVRGTSPYSSDDVVVSDSLTVAELRNSLMAKFKIDAATHSIRLLYRGRLMQDANSVSSYGVEEGSTVHIVVQTRQPDGRSNVGGEERSAGPNQQQQPFTMPQFSFSAGGNSGYMAGGGFSWQPFASTIANSISTAFQQQQQQQSAPQAWSMPSPNPPSSNSPHVTFSYDMGSNMPGSDGTAAAGGSGGDAAAAAASASANPAVAATVNAFTSQLPWLLSSVFSNSLHGNAGAQQQQQQQQPPTAGATPPETAGGAATPSSDSGRTGANTAVARGDAAASERRENATPVSVPPQPPAAHTPANAAGSPAPQSTLHFAAVSPPRVDVFVSNAAPSMPLPHYPQQQQSSVVHIHVHCTPEELDVIPERLQRLATQIPVGQVTMQADATDRNSYRQPAQQEQQPHTTPPFQVNSPSASASSGTRTPWINEAMSTALVTLGMPQLMQLAAGNYSVLANLRAPLLQQVQQRLNGTTGSPSVMADVAQHEARQLSERIFNMPVVQSLIAQQTAAATSAGRTAEEASQRMEMFRQELPRYLQHFYLAVMQHLCRSSMNAAEWSHEMRNIVARYVGMLLSSSTRWFEGGSLAFQPAMANIMQTLLQSTGLQQQYPMLHAFSAMFSPMLQSLLGQWGREYDQNMRRSGDNMHFEQDASPESTSPLLPPQTLVKAATDSASKRVTATSRGDDDASRMDDDFEDLAKELMEDANDDAPQEATTVDTPKSPSSAPAEETPAIGGAGTAAAAASQARLASAVEGWEDACDVPSSVAQRVRSMASQYVEAQMLPMPSAASSNLHAESASAPQVPPPSHGGRPYDSTPRVDSDDWVTWEANPYGTSCPRG</sequence>
<dbReference type="Gene3D" id="3.10.20.90">
    <property type="entry name" value="Phosphatidylinositol 3-kinase Catalytic Subunit, Chain A, domain 1"/>
    <property type="match status" value="1"/>
</dbReference>
<dbReference type="SMART" id="SM00213">
    <property type="entry name" value="UBQ"/>
    <property type="match status" value="1"/>
</dbReference>
<name>A0A836HV37_LEIEN</name>
<feature type="compositionally biased region" description="Polar residues" evidence="1">
    <location>
        <begin position="93"/>
        <end position="106"/>
    </location>
</feature>
<dbReference type="SUPFAM" id="SSF54236">
    <property type="entry name" value="Ubiquitin-like"/>
    <property type="match status" value="1"/>
</dbReference>
<dbReference type="OrthoDB" id="267397at2759"/>
<evidence type="ECO:0000313" key="4">
    <source>
        <dbReference type="Proteomes" id="UP000674179"/>
    </source>
</evidence>
<keyword evidence="4" id="KW-1185">Reference proteome</keyword>
<accession>A0A836HV37</accession>
<comment type="caution">
    <text evidence="3">The sequence shown here is derived from an EMBL/GenBank/DDBJ whole genome shotgun (WGS) entry which is preliminary data.</text>
</comment>
<feature type="region of interest" description="Disordered" evidence="1">
    <location>
        <begin position="77"/>
        <end position="106"/>
    </location>
</feature>
<reference evidence="3 4" key="1">
    <citation type="submission" date="2021-02" db="EMBL/GenBank/DDBJ databases">
        <title>Leishmania (Mundinia) enrietti genome sequencing and assembly.</title>
        <authorList>
            <person name="Almutairi H."/>
            <person name="Gatherer D."/>
        </authorList>
    </citation>
    <scope>NUCLEOTIDE SEQUENCE [LARGE SCALE GENOMIC DNA]</scope>
    <source>
        <strain evidence="3">CUR178</strain>
    </source>
</reference>
<feature type="region of interest" description="Disordered" evidence="1">
    <location>
        <begin position="666"/>
        <end position="689"/>
    </location>
</feature>
<feature type="compositionally biased region" description="Low complexity" evidence="1">
    <location>
        <begin position="233"/>
        <end position="261"/>
    </location>
</feature>
<feature type="compositionally biased region" description="Polar residues" evidence="1">
    <location>
        <begin position="670"/>
        <end position="680"/>
    </location>
</feature>
<dbReference type="InterPro" id="IPR029071">
    <property type="entry name" value="Ubiquitin-like_domsf"/>
</dbReference>
<dbReference type="Pfam" id="PF00240">
    <property type="entry name" value="ubiquitin"/>
    <property type="match status" value="1"/>
</dbReference>
<feature type="compositionally biased region" description="Low complexity" evidence="1">
    <location>
        <begin position="724"/>
        <end position="750"/>
    </location>
</feature>
<feature type="region of interest" description="Disordered" evidence="1">
    <location>
        <begin position="139"/>
        <end position="175"/>
    </location>
</feature>
<feature type="compositionally biased region" description="Polar residues" evidence="1">
    <location>
        <begin position="393"/>
        <end position="423"/>
    </location>
</feature>
<feature type="compositionally biased region" description="Polar residues" evidence="1">
    <location>
        <begin position="711"/>
        <end position="723"/>
    </location>
</feature>
<dbReference type="InterPro" id="IPR015496">
    <property type="entry name" value="Ubiquilin"/>
</dbReference>
<dbReference type="GO" id="GO:0031593">
    <property type="term" value="F:polyubiquitin modification-dependent protein binding"/>
    <property type="evidence" value="ECO:0007669"/>
    <property type="project" value="TreeGrafter"/>
</dbReference>
<feature type="compositionally biased region" description="Polar residues" evidence="1">
    <location>
        <begin position="262"/>
        <end position="271"/>
    </location>
</feature>
<dbReference type="PANTHER" id="PTHR10677">
    <property type="entry name" value="UBIQUILIN"/>
    <property type="match status" value="1"/>
</dbReference>
<dbReference type="GeneID" id="94174928"/>
<dbReference type="CDD" id="cd17039">
    <property type="entry name" value="Ubl_ubiquitin_like"/>
    <property type="match status" value="1"/>
</dbReference>
<dbReference type="KEGG" id="lenr:94174928"/>
<feature type="region of interest" description="Disordered" evidence="1">
    <location>
        <begin position="231"/>
        <end position="315"/>
    </location>
</feature>
<dbReference type="GO" id="GO:0005829">
    <property type="term" value="C:cytosol"/>
    <property type="evidence" value="ECO:0007669"/>
    <property type="project" value="TreeGrafter"/>
</dbReference>
<dbReference type="GO" id="GO:0006511">
    <property type="term" value="P:ubiquitin-dependent protein catabolic process"/>
    <property type="evidence" value="ECO:0007669"/>
    <property type="project" value="TreeGrafter"/>
</dbReference>
<dbReference type="InterPro" id="IPR000626">
    <property type="entry name" value="Ubiquitin-like_dom"/>
</dbReference>
<dbReference type="PROSITE" id="PS50053">
    <property type="entry name" value="UBIQUITIN_2"/>
    <property type="match status" value="1"/>
</dbReference>
<feature type="region of interest" description="Disordered" evidence="1">
    <location>
        <begin position="642"/>
        <end position="661"/>
    </location>
</feature>
<proteinExistence type="predicted"/>
<evidence type="ECO:0000313" key="3">
    <source>
        <dbReference type="EMBL" id="KAG5483460.1"/>
    </source>
</evidence>
<dbReference type="Proteomes" id="UP000674179">
    <property type="component" value="Chromosome 13"/>
</dbReference>